<dbReference type="Proteomes" id="UP000198771">
    <property type="component" value="Unassembled WGS sequence"/>
</dbReference>
<gene>
    <name evidence="3" type="ORF">SAMN05660653_02963</name>
</gene>
<dbReference type="EMBL" id="FMXO01000019">
    <property type="protein sequence ID" value="SDB58408.1"/>
    <property type="molecule type" value="Genomic_DNA"/>
</dbReference>
<keyword evidence="1" id="KW-0802">TPR repeat</keyword>
<sequence>MKPTVIFLIFLSLLASACTVSRTEVDTLSARVWDQDQQQRRLQGQLTAMDQELTRLLAEMEGVSTPMRATQANLWAEIESLRVQTATMRGQMEELQLMVQNGRRGEGEGQVAELSRQVDYLDRSVAMIASQMALDLGPRPTQGVDAPGVAERPDQRAMLEPELSAPGRPQPPMTEDTAQALYDRALDAFQNRDYVQAQRMWDEFVRTFTDHSLVSNALFWQGESFFQMEDYGQAVLAYQDVISKHPQSNKYAASMLKQGVSFYRLGKDRAGTLVLEDLINRFPDLPEATRAKNLLAEQQN</sequence>
<dbReference type="Gene3D" id="1.10.287.1490">
    <property type="match status" value="1"/>
</dbReference>
<dbReference type="InterPro" id="IPR014162">
    <property type="entry name" value="CpoB_C"/>
</dbReference>
<reference evidence="3 4" key="1">
    <citation type="submission" date="2016-10" db="EMBL/GenBank/DDBJ databases">
        <authorList>
            <person name="de Groot N.N."/>
        </authorList>
    </citation>
    <scope>NUCLEOTIDE SEQUENCE [LARGE SCALE GENOMIC DNA]</scope>
    <source>
        <strain evidence="3 4">ASO4-2</strain>
    </source>
</reference>
<dbReference type="NCBIfam" id="TIGR02795">
    <property type="entry name" value="tol_pal_ybgF"/>
    <property type="match status" value="1"/>
</dbReference>
<feature type="signal peptide" evidence="2">
    <location>
        <begin position="1"/>
        <end position="17"/>
    </location>
</feature>
<dbReference type="Pfam" id="PF13432">
    <property type="entry name" value="TPR_16"/>
    <property type="match status" value="1"/>
</dbReference>
<dbReference type="SUPFAM" id="SSF48452">
    <property type="entry name" value="TPR-like"/>
    <property type="match status" value="1"/>
</dbReference>
<dbReference type="PROSITE" id="PS51257">
    <property type="entry name" value="PROKAR_LIPOPROTEIN"/>
    <property type="match status" value="1"/>
</dbReference>
<dbReference type="RefSeq" id="WP_244148778.1">
    <property type="nucleotide sequence ID" value="NZ_FMXO01000019.1"/>
</dbReference>
<keyword evidence="4" id="KW-1185">Reference proteome</keyword>
<dbReference type="InterPro" id="IPR011990">
    <property type="entry name" value="TPR-like_helical_dom_sf"/>
</dbReference>
<accession>A0A1G6ELY9</accession>
<feature type="repeat" description="TPR" evidence="1">
    <location>
        <begin position="215"/>
        <end position="248"/>
    </location>
</feature>
<feature type="chain" id="PRO_5039944630" evidence="2">
    <location>
        <begin position="18"/>
        <end position="300"/>
    </location>
</feature>
<evidence type="ECO:0000256" key="2">
    <source>
        <dbReference type="SAM" id="SignalP"/>
    </source>
</evidence>
<evidence type="ECO:0000313" key="3">
    <source>
        <dbReference type="EMBL" id="SDB58408.1"/>
    </source>
</evidence>
<dbReference type="STRING" id="617002.SAMN05660653_02963"/>
<dbReference type="InterPro" id="IPR034706">
    <property type="entry name" value="CpoB"/>
</dbReference>
<dbReference type="Gene3D" id="1.25.40.10">
    <property type="entry name" value="Tetratricopeptide repeat domain"/>
    <property type="match status" value="1"/>
</dbReference>
<dbReference type="GO" id="GO:0051301">
    <property type="term" value="P:cell division"/>
    <property type="evidence" value="ECO:0007669"/>
    <property type="project" value="InterPro"/>
</dbReference>
<evidence type="ECO:0000313" key="4">
    <source>
        <dbReference type="Proteomes" id="UP000198771"/>
    </source>
</evidence>
<proteinExistence type="inferred from homology"/>
<name>A0A1G6ELY9_9BACT</name>
<keyword evidence="2" id="KW-0732">Signal</keyword>
<evidence type="ECO:0000256" key="1">
    <source>
        <dbReference type="PROSITE-ProRule" id="PRU00339"/>
    </source>
</evidence>
<dbReference type="Pfam" id="PF13174">
    <property type="entry name" value="TPR_6"/>
    <property type="match status" value="1"/>
</dbReference>
<dbReference type="HAMAP" id="MF_02066">
    <property type="entry name" value="CpoB"/>
    <property type="match status" value="1"/>
</dbReference>
<dbReference type="PROSITE" id="PS50005">
    <property type="entry name" value="TPR"/>
    <property type="match status" value="1"/>
</dbReference>
<organism evidence="3 4">
    <name type="scientific">Desulfonatronum thiosulfatophilum</name>
    <dbReference type="NCBI Taxonomy" id="617002"/>
    <lineage>
        <taxon>Bacteria</taxon>
        <taxon>Pseudomonadati</taxon>
        <taxon>Thermodesulfobacteriota</taxon>
        <taxon>Desulfovibrionia</taxon>
        <taxon>Desulfovibrionales</taxon>
        <taxon>Desulfonatronaceae</taxon>
        <taxon>Desulfonatronum</taxon>
    </lineage>
</organism>
<protein>
    <submittedName>
        <fullName evidence="3">Tol-pal system protein YbgF</fullName>
    </submittedName>
</protein>
<dbReference type="AlphaFoldDB" id="A0A1G6ELY9"/>
<dbReference type="InterPro" id="IPR019734">
    <property type="entry name" value="TPR_rpt"/>
</dbReference>